<dbReference type="Proteomes" id="UP000054538">
    <property type="component" value="Unassembled WGS sequence"/>
</dbReference>
<organism evidence="2 3">
    <name type="scientific">Paxillus rubicundulus Ve08.2h10</name>
    <dbReference type="NCBI Taxonomy" id="930991"/>
    <lineage>
        <taxon>Eukaryota</taxon>
        <taxon>Fungi</taxon>
        <taxon>Dikarya</taxon>
        <taxon>Basidiomycota</taxon>
        <taxon>Agaricomycotina</taxon>
        <taxon>Agaricomycetes</taxon>
        <taxon>Agaricomycetidae</taxon>
        <taxon>Boletales</taxon>
        <taxon>Paxilineae</taxon>
        <taxon>Paxillaceae</taxon>
        <taxon>Paxillus</taxon>
    </lineage>
</organism>
<dbReference type="EMBL" id="KN826336">
    <property type="protein sequence ID" value="KIK79241.1"/>
    <property type="molecule type" value="Genomic_DNA"/>
</dbReference>
<dbReference type="OrthoDB" id="2693027at2759"/>
<dbReference type="HOGENOM" id="CLU_1829986_0_0_1"/>
<dbReference type="AlphaFoldDB" id="A0A0D0D6E5"/>
<evidence type="ECO:0000313" key="2">
    <source>
        <dbReference type="EMBL" id="KIK79241.1"/>
    </source>
</evidence>
<keyword evidence="3" id="KW-1185">Reference proteome</keyword>
<feature type="compositionally biased region" description="Low complexity" evidence="1">
    <location>
        <begin position="24"/>
        <end position="37"/>
    </location>
</feature>
<accession>A0A0D0D6E5</accession>
<gene>
    <name evidence="2" type="ORF">PAXRUDRAFT_161812</name>
</gene>
<evidence type="ECO:0000313" key="3">
    <source>
        <dbReference type="Proteomes" id="UP000054538"/>
    </source>
</evidence>
<dbReference type="InParanoid" id="A0A0D0D6E5"/>
<sequence>TSTPSAHSDPVSCLRRAGTPMTQSSLSSSTKGKGTTLDQFKSSMKDRLDKFDEDAHDMKITASMLKHERYNTNINFHMCKREISHLEAERVQACTEADEQHQHKLEMKKSEIELQKVDVLVLDKESEVLRLRIRLVECSKNSLLAGTFGDGAIN</sequence>
<reference evidence="2 3" key="1">
    <citation type="submission" date="2014-04" db="EMBL/GenBank/DDBJ databases">
        <authorList>
            <consortium name="DOE Joint Genome Institute"/>
            <person name="Kuo A."/>
            <person name="Kohler A."/>
            <person name="Jargeat P."/>
            <person name="Nagy L.G."/>
            <person name="Floudas D."/>
            <person name="Copeland A."/>
            <person name="Barry K.W."/>
            <person name="Cichocki N."/>
            <person name="Veneault-Fourrey C."/>
            <person name="LaButti K."/>
            <person name="Lindquist E.A."/>
            <person name="Lipzen A."/>
            <person name="Lundell T."/>
            <person name="Morin E."/>
            <person name="Murat C."/>
            <person name="Sun H."/>
            <person name="Tunlid A."/>
            <person name="Henrissat B."/>
            <person name="Grigoriev I.V."/>
            <person name="Hibbett D.S."/>
            <person name="Martin F."/>
            <person name="Nordberg H.P."/>
            <person name="Cantor M.N."/>
            <person name="Hua S.X."/>
        </authorList>
    </citation>
    <scope>NUCLEOTIDE SEQUENCE [LARGE SCALE GENOMIC DNA]</scope>
    <source>
        <strain evidence="2 3">Ve08.2h10</strain>
    </source>
</reference>
<reference evidence="3" key="2">
    <citation type="submission" date="2015-01" db="EMBL/GenBank/DDBJ databases">
        <title>Evolutionary Origins and Diversification of the Mycorrhizal Mutualists.</title>
        <authorList>
            <consortium name="DOE Joint Genome Institute"/>
            <consortium name="Mycorrhizal Genomics Consortium"/>
            <person name="Kohler A."/>
            <person name="Kuo A."/>
            <person name="Nagy L.G."/>
            <person name="Floudas D."/>
            <person name="Copeland A."/>
            <person name="Barry K.W."/>
            <person name="Cichocki N."/>
            <person name="Veneault-Fourrey C."/>
            <person name="LaButti K."/>
            <person name="Lindquist E.A."/>
            <person name="Lipzen A."/>
            <person name="Lundell T."/>
            <person name="Morin E."/>
            <person name="Murat C."/>
            <person name="Riley R."/>
            <person name="Ohm R."/>
            <person name="Sun H."/>
            <person name="Tunlid A."/>
            <person name="Henrissat B."/>
            <person name="Grigoriev I.V."/>
            <person name="Hibbett D.S."/>
            <person name="Martin F."/>
        </authorList>
    </citation>
    <scope>NUCLEOTIDE SEQUENCE [LARGE SCALE GENOMIC DNA]</scope>
    <source>
        <strain evidence="3">Ve08.2h10</strain>
    </source>
</reference>
<protein>
    <submittedName>
        <fullName evidence="2">Uncharacterized protein</fullName>
    </submittedName>
</protein>
<name>A0A0D0D6E5_9AGAM</name>
<evidence type="ECO:0000256" key="1">
    <source>
        <dbReference type="SAM" id="MobiDB-lite"/>
    </source>
</evidence>
<proteinExistence type="predicted"/>
<feature type="region of interest" description="Disordered" evidence="1">
    <location>
        <begin position="1"/>
        <end position="39"/>
    </location>
</feature>
<feature type="non-terminal residue" evidence="2">
    <location>
        <position position="1"/>
    </location>
</feature>